<dbReference type="Gene3D" id="1.20.1720.10">
    <property type="entry name" value="Multidrug resistance protein D"/>
    <property type="match status" value="1"/>
</dbReference>
<evidence type="ECO:0000256" key="5">
    <source>
        <dbReference type="SAM" id="Phobius"/>
    </source>
</evidence>
<comment type="subcellular location">
    <subcellularLocation>
        <location evidence="1">Membrane</location>
        <topology evidence="1">Multi-pass membrane protein</topology>
    </subcellularLocation>
</comment>
<evidence type="ECO:0000256" key="3">
    <source>
        <dbReference type="ARBA" id="ARBA00022989"/>
    </source>
</evidence>
<feature type="transmembrane region" description="Helical" evidence="5">
    <location>
        <begin position="303"/>
        <end position="320"/>
    </location>
</feature>
<feature type="transmembrane region" description="Helical" evidence="5">
    <location>
        <begin position="504"/>
        <end position="522"/>
    </location>
</feature>
<comment type="caution">
    <text evidence="7">The sequence shown here is derived from an EMBL/GenBank/DDBJ whole genome shotgun (WGS) entry which is preliminary data.</text>
</comment>
<evidence type="ECO:0000259" key="6">
    <source>
        <dbReference type="PROSITE" id="PS50850"/>
    </source>
</evidence>
<dbReference type="VEuPathDB" id="FungiDB:TREMEDRAFT_64752"/>
<name>A0A4Q1BHP8_TREME</name>
<evidence type="ECO:0000256" key="1">
    <source>
        <dbReference type="ARBA" id="ARBA00004141"/>
    </source>
</evidence>
<dbReference type="SUPFAM" id="SSF103473">
    <property type="entry name" value="MFS general substrate transporter"/>
    <property type="match status" value="1"/>
</dbReference>
<keyword evidence="2 5" id="KW-0812">Transmembrane</keyword>
<feature type="transmembrane region" description="Helical" evidence="5">
    <location>
        <begin position="262"/>
        <end position="282"/>
    </location>
</feature>
<feature type="domain" description="Major facilitator superfamily (MFS) profile" evidence="6">
    <location>
        <begin position="29"/>
        <end position="481"/>
    </location>
</feature>
<dbReference type="InterPro" id="IPR011701">
    <property type="entry name" value="MFS"/>
</dbReference>
<accession>A0A4Q1BHP8</accession>
<feature type="transmembrane region" description="Helical" evidence="5">
    <location>
        <begin position="94"/>
        <end position="113"/>
    </location>
</feature>
<dbReference type="InParanoid" id="A0A4Q1BHP8"/>
<feature type="transmembrane region" description="Helical" evidence="5">
    <location>
        <begin position="152"/>
        <end position="174"/>
    </location>
</feature>
<feature type="transmembrane region" description="Helical" evidence="5">
    <location>
        <begin position="226"/>
        <end position="250"/>
    </location>
</feature>
<evidence type="ECO:0000256" key="4">
    <source>
        <dbReference type="ARBA" id="ARBA00023136"/>
    </source>
</evidence>
<feature type="transmembrane region" description="Helical" evidence="5">
    <location>
        <begin position="28"/>
        <end position="54"/>
    </location>
</feature>
<dbReference type="AlphaFoldDB" id="A0A4Q1BHP8"/>
<dbReference type="Gene3D" id="1.20.1250.20">
    <property type="entry name" value="MFS general substrate transporter like domains"/>
    <property type="match status" value="1"/>
</dbReference>
<proteinExistence type="predicted"/>
<evidence type="ECO:0000313" key="8">
    <source>
        <dbReference type="Proteomes" id="UP000289152"/>
    </source>
</evidence>
<dbReference type="InterPro" id="IPR036259">
    <property type="entry name" value="MFS_trans_sf"/>
</dbReference>
<dbReference type="PROSITE" id="PS50850">
    <property type="entry name" value="MFS"/>
    <property type="match status" value="1"/>
</dbReference>
<protein>
    <recommendedName>
        <fullName evidence="6">Major facilitator superfamily (MFS) profile domain-containing protein</fullName>
    </recommendedName>
</protein>
<feature type="transmembrane region" description="Helical" evidence="5">
    <location>
        <begin position="186"/>
        <end position="205"/>
    </location>
</feature>
<feature type="transmembrane region" description="Helical" evidence="5">
    <location>
        <begin position="365"/>
        <end position="387"/>
    </location>
</feature>
<sequence length="569" mass="60888">MSGLQDSDLGVDTVKADYSFFRTTKFKICFLAMCINVLTFGLDAFIIVVAVPRIVSQFDSLDKVEWLNTAFFIPCAGCILIYSQIMTVFSPKWIYLGAVVVFEIGSAICGAAQSMNMLIVGRAVAGLGGAGLWNASYLIGGELIPFEKRAGYFSLFGVSFIVASVMGPLVGGAFTDIGAEGWRWCFYINLPIGGVALALLALTLPKVRLFPRYDGKPDGRSRFVRLLTLDWVSTLFTIGFVTCLGIGTQWGGVTKAWNDVGVVVNLALAGAFVILIIGWSLFLGDKAMLPPSLLRRRHISAGAWANFFAFGAVVVYLYYLPLHFEAIDGKSAVRAGVLLLGVQLSMSPFLIIAGKLAERTGIAKYTVVVGGGLIAVASGLLTTISPGSGLTKIIVFEVISGIGFGCALNIIVVLVQADYLSEPHMIPHATNTINFAGFLGRIVAMNTATSVFQNKLGQGLKGLTDLPVSLIAEISAAPESIWSAIPDSVRPAVLDIYSKSINNVWWYCLASGCMCILSALLMRNLNIKEIGLAAAKARELADSPTYAMETKREVGIEESAGSSKTDLKD</sequence>
<evidence type="ECO:0000313" key="7">
    <source>
        <dbReference type="EMBL" id="RXK37133.1"/>
    </source>
</evidence>
<gene>
    <name evidence="7" type="ORF">M231_05584</name>
</gene>
<dbReference type="PANTHER" id="PTHR23501">
    <property type="entry name" value="MAJOR FACILITATOR SUPERFAMILY"/>
    <property type="match status" value="1"/>
</dbReference>
<keyword evidence="8" id="KW-1185">Reference proteome</keyword>
<dbReference type="PANTHER" id="PTHR23501:SF198">
    <property type="entry name" value="AZOLE RESISTANCE PROTEIN 1-RELATED"/>
    <property type="match status" value="1"/>
</dbReference>
<dbReference type="InterPro" id="IPR020846">
    <property type="entry name" value="MFS_dom"/>
</dbReference>
<reference evidence="7 8" key="1">
    <citation type="submission" date="2016-06" db="EMBL/GenBank/DDBJ databases">
        <title>Evolution of pathogenesis and genome organization in the Tremellales.</title>
        <authorList>
            <person name="Cuomo C."/>
            <person name="Litvintseva A."/>
            <person name="Heitman J."/>
            <person name="Chen Y."/>
            <person name="Sun S."/>
            <person name="Springer D."/>
            <person name="Dromer F."/>
            <person name="Young S."/>
            <person name="Zeng Q."/>
            <person name="Chapman S."/>
            <person name="Gujja S."/>
            <person name="Saif S."/>
            <person name="Birren B."/>
        </authorList>
    </citation>
    <scope>NUCLEOTIDE SEQUENCE [LARGE SCALE GENOMIC DNA]</scope>
    <source>
        <strain evidence="7 8">ATCC 28783</strain>
    </source>
</reference>
<feature type="transmembrane region" description="Helical" evidence="5">
    <location>
        <begin position="119"/>
        <end position="140"/>
    </location>
</feature>
<keyword evidence="3 5" id="KW-1133">Transmembrane helix</keyword>
<dbReference type="EMBL" id="SDIL01000076">
    <property type="protein sequence ID" value="RXK37133.1"/>
    <property type="molecule type" value="Genomic_DNA"/>
</dbReference>
<feature type="transmembrane region" description="Helical" evidence="5">
    <location>
        <begin position="332"/>
        <end position="353"/>
    </location>
</feature>
<dbReference type="Proteomes" id="UP000289152">
    <property type="component" value="Unassembled WGS sequence"/>
</dbReference>
<dbReference type="OrthoDB" id="10021397at2759"/>
<organism evidence="7 8">
    <name type="scientific">Tremella mesenterica</name>
    <name type="common">Jelly fungus</name>
    <dbReference type="NCBI Taxonomy" id="5217"/>
    <lineage>
        <taxon>Eukaryota</taxon>
        <taxon>Fungi</taxon>
        <taxon>Dikarya</taxon>
        <taxon>Basidiomycota</taxon>
        <taxon>Agaricomycotina</taxon>
        <taxon>Tremellomycetes</taxon>
        <taxon>Tremellales</taxon>
        <taxon>Tremellaceae</taxon>
        <taxon>Tremella</taxon>
    </lineage>
</organism>
<dbReference type="GO" id="GO:0022857">
    <property type="term" value="F:transmembrane transporter activity"/>
    <property type="evidence" value="ECO:0007669"/>
    <property type="project" value="InterPro"/>
</dbReference>
<feature type="transmembrane region" description="Helical" evidence="5">
    <location>
        <begin position="66"/>
        <end position="82"/>
    </location>
</feature>
<dbReference type="Pfam" id="PF07690">
    <property type="entry name" value="MFS_1"/>
    <property type="match status" value="1"/>
</dbReference>
<keyword evidence="4 5" id="KW-0472">Membrane</keyword>
<evidence type="ECO:0000256" key="2">
    <source>
        <dbReference type="ARBA" id="ARBA00022692"/>
    </source>
</evidence>
<dbReference type="STRING" id="5217.A0A4Q1BHP8"/>
<feature type="transmembrane region" description="Helical" evidence="5">
    <location>
        <begin position="393"/>
        <end position="415"/>
    </location>
</feature>
<dbReference type="GO" id="GO:0005886">
    <property type="term" value="C:plasma membrane"/>
    <property type="evidence" value="ECO:0007669"/>
    <property type="project" value="TreeGrafter"/>
</dbReference>